<evidence type="ECO:0000313" key="4">
    <source>
        <dbReference type="Proteomes" id="UP000078272"/>
    </source>
</evidence>
<dbReference type="Pfam" id="PF03992">
    <property type="entry name" value="ABM"/>
    <property type="match status" value="1"/>
</dbReference>
<evidence type="ECO:0000313" key="3">
    <source>
        <dbReference type="EMBL" id="KTR00304.1"/>
    </source>
</evidence>
<dbReference type="GO" id="GO:0003824">
    <property type="term" value="F:catalytic activity"/>
    <property type="evidence" value="ECO:0007669"/>
    <property type="project" value="TreeGrafter"/>
</dbReference>
<evidence type="ECO:0000313" key="5">
    <source>
        <dbReference type="Proteomes" id="UP000078529"/>
    </source>
</evidence>
<dbReference type="EMBL" id="LDQA01000117">
    <property type="protein sequence ID" value="KTR00304.1"/>
    <property type="molecule type" value="Genomic_DNA"/>
</dbReference>
<dbReference type="AlphaFoldDB" id="A0A175R2W0"/>
<proteinExistence type="predicted"/>
<accession>A0A175R2W0</accession>
<gene>
    <name evidence="2" type="ORF">NS226_20170</name>
    <name evidence="3" type="ORF">NS365_22930</name>
</gene>
<dbReference type="InterPro" id="IPR050744">
    <property type="entry name" value="AI-2_Isomerase_LsrG"/>
</dbReference>
<protein>
    <recommendedName>
        <fullName evidence="1">ABM domain-containing protein</fullName>
    </recommendedName>
</protein>
<evidence type="ECO:0000313" key="2">
    <source>
        <dbReference type="EMBL" id="KTQ85268.1"/>
    </source>
</evidence>
<feature type="domain" description="ABM" evidence="1">
    <location>
        <begin position="4"/>
        <end position="94"/>
    </location>
</feature>
<sequence>MSVLTIIARLKAKPGHEADLERELSALLAPTRAEKGCIQYDMHRSHQDPGLFYFYENWESRELWNDHMKTPHITGFGAKQGDLAESWELFEGEKVG</sequence>
<dbReference type="InterPro" id="IPR007138">
    <property type="entry name" value="ABM_dom"/>
</dbReference>
<dbReference type="PATRIC" id="fig|401562.3.peg.4458"/>
<dbReference type="STRING" id="401562.NS365_22930"/>
<comment type="caution">
    <text evidence="2">The sequence shown here is derived from an EMBL/GenBank/DDBJ whole genome shotgun (WGS) entry which is preliminary data.</text>
</comment>
<name>A0A175R2W0_9HYPH</name>
<dbReference type="Gene3D" id="3.30.70.100">
    <property type="match status" value="1"/>
</dbReference>
<dbReference type="Proteomes" id="UP000078272">
    <property type="component" value="Unassembled WGS sequence"/>
</dbReference>
<dbReference type="PANTHER" id="PTHR33336:SF3">
    <property type="entry name" value="ABM DOMAIN-CONTAINING PROTEIN"/>
    <property type="match status" value="1"/>
</dbReference>
<dbReference type="PANTHER" id="PTHR33336">
    <property type="entry name" value="QUINOL MONOOXYGENASE YGIN-RELATED"/>
    <property type="match status" value="1"/>
</dbReference>
<reference evidence="4 5" key="1">
    <citation type="journal article" date="2016" name="Front. Microbiol.">
        <title>Genomic Resource of Rice Seed Associated Bacteria.</title>
        <authorList>
            <person name="Midha S."/>
            <person name="Bansal K."/>
            <person name="Sharma S."/>
            <person name="Kumar N."/>
            <person name="Patil P.P."/>
            <person name="Chaudhry V."/>
            <person name="Patil P.B."/>
        </authorList>
    </citation>
    <scope>NUCLEOTIDE SEQUENCE [LARGE SCALE GENOMIC DNA]</scope>
    <source>
        <strain evidence="2 4">NS226</strain>
        <strain evidence="3 5">NS365</strain>
    </source>
</reference>
<dbReference type="InterPro" id="IPR011008">
    <property type="entry name" value="Dimeric_a/b-barrel"/>
</dbReference>
<dbReference type="EMBL" id="LDPZ01000062">
    <property type="protein sequence ID" value="KTQ85268.1"/>
    <property type="molecule type" value="Genomic_DNA"/>
</dbReference>
<dbReference type="RefSeq" id="WP_058602590.1">
    <property type="nucleotide sequence ID" value="NZ_LDPZ01000062.1"/>
</dbReference>
<dbReference type="SUPFAM" id="SSF54909">
    <property type="entry name" value="Dimeric alpha+beta barrel"/>
    <property type="match status" value="1"/>
</dbReference>
<dbReference type="OrthoDB" id="287932at2"/>
<evidence type="ECO:0000259" key="1">
    <source>
        <dbReference type="PROSITE" id="PS51725"/>
    </source>
</evidence>
<dbReference type="Proteomes" id="UP000078529">
    <property type="component" value="Unassembled WGS sequence"/>
</dbReference>
<organism evidence="2 4">
    <name type="scientific">Aureimonas ureilytica</name>
    <dbReference type="NCBI Taxonomy" id="401562"/>
    <lineage>
        <taxon>Bacteria</taxon>
        <taxon>Pseudomonadati</taxon>
        <taxon>Pseudomonadota</taxon>
        <taxon>Alphaproteobacteria</taxon>
        <taxon>Hyphomicrobiales</taxon>
        <taxon>Aurantimonadaceae</taxon>
        <taxon>Aureimonas</taxon>
    </lineage>
</organism>
<dbReference type="PROSITE" id="PS51725">
    <property type="entry name" value="ABM"/>
    <property type="match status" value="1"/>
</dbReference>
<keyword evidence="5" id="KW-1185">Reference proteome</keyword>